<dbReference type="InterPro" id="IPR017896">
    <property type="entry name" value="4Fe4S_Fe-S-bd"/>
</dbReference>
<evidence type="ECO:0000256" key="4">
    <source>
        <dbReference type="ARBA" id="ARBA00022737"/>
    </source>
</evidence>
<evidence type="ECO:0000259" key="7">
    <source>
        <dbReference type="PROSITE" id="PS51379"/>
    </source>
</evidence>
<proteinExistence type="predicted"/>
<feature type="domain" description="4Fe-4S ferredoxin-type" evidence="7">
    <location>
        <begin position="4"/>
        <end position="34"/>
    </location>
</feature>
<dbReference type="RefSeq" id="WP_160964256.1">
    <property type="nucleotide sequence ID" value="NZ_WVUD01000092.1"/>
</dbReference>
<evidence type="ECO:0000256" key="5">
    <source>
        <dbReference type="ARBA" id="ARBA00023004"/>
    </source>
</evidence>
<accession>A0A7C9IW41</accession>
<keyword evidence="2" id="KW-0004">4Fe-4S</keyword>
<reference evidence="8 9" key="1">
    <citation type="submission" date="2020-01" db="EMBL/GenBank/DDBJ databases">
        <title>Genome sequence of Desulfovibrio aerotolerans DSM 16695(T).</title>
        <authorList>
            <person name="Karnachuk O."/>
            <person name="Avakyan M."/>
            <person name="Mardanov A."/>
            <person name="Kadnikov V."/>
            <person name="Ravin N."/>
        </authorList>
    </citation>
    <scope>NUCLEOTIDE SEQUENCE [LARGE SCALE GENOMIC DNA]</scope>
    <source>
        <strain evidence="8 9">DSM 16695</strain>
    </source>
</reference>
<evidence type="ECO:0000256" key="1">
    <source>
        <dbReference type="ARBA" id="ARBA00004196"/>
    </source>
</evidence>
<comment type="subcellular location">
    <subcellularLocation>
        <location evidence="1">Cell envelope</location>
    </subcellularLocation>
</comment>
<name>A0A7C9IW41_9BACT</name>
<evidence type="ECO:0000313" key="9">
    <source>
        <dbReference type="Proteomes" id="UP000482487"/>
    </source>
</evidence>
<evidence type="ECO:0000256" key="3">
    <source>
        <dbReference type="ARBA" id="ARBA00022723"/>
    </source>
</evidence>
<evidence type="ECO:0000313" key="8">
    <source>
        <dbReference type="EMBL" id="MYL85380.1"/>
    </source>
</evidence>
<keyword evidence="3" id="KW-0479">Metal-binding</keyword>
<sequence>MSGKSFFVDLTKCTACRGCQVACKQWKQLPAEKTRQLGSHQNPPDLSYTTIRLVRFTESGDGDDFSWLFFPEQCRHCVDAPCKMAAESSGNGDAILQDADTGAVIYTDKTSELDFDFIRSSCPYDIPRQDAATKRISKCDMCIDRVRGGMLPACVKSCPTGTMNFGDREEMLHLAGTRLAEVQKAKPKAKLVDMEQVRVIYLAAMEPKTYYKFMADAGGPRMYTRFAALNKFLGPLRQLRG</sequence>
<dbReference type="GO" id="GO:0046872">
    <property type="term" value="F:metal ion binding"/>
    <property type="evidence" value="ECO:0007669"/>
    <property type="project" value="UniProtKB-KW"/>
</dbReference>
<protein>
    <submittedName>
        <fullName evidence="8">Formate dehydrogenase</fullName>
    </submittedName>
</protein>
<dbReference type="GO" id="GO:0051539">
    <property type="term" value="F:4 iron, 4 sulfur cluster binding"/>
    <property type="evidence" value="ECO:0007669"/>
    <property type="project" value="UniProtKB-KW"/>
</dbReference>
<dbReference type="GO" id="GO:0030313">
    <property type="term" value="C:cell envelope"/>
    <property type="evidence" value="ECO:0007669"/>
    <property type="project" value="UniProtKB-SubCell"/>
</dbReference>
<comment type="caution">
    <text evidence="8">The sequence shown here is derived from an EMBL/GenBank/DDBJ whole genome shotgun (WGS) entry which is preliminary data.</text>
</comment>
<dbReference type="Gene3D" id="3.30.70.20">
    <property type="match status" value="2"/>
</dbReference>
<evidence type="ECO:0000256" key="2">
    <source>
        <dbReference type="ARBA" id="ARBA00022485"/>
    </source>
</evidence>
<keyword evidence="6" id="KW-0411">Iron-sulfur</keyword>
<dbReference type="AlphaFoldDB" id="A0A7C9IW41"/>
<dbReference type="EMBL" id="WVUD01000092">
    <property type="protein sequence ID" value="MYL85380.1"/>
    <property type="molecule type" value="Genomic_DNA"/>
</dbReference>
<keyword evidence="9" id="KW-1185">Reference proteome</keyword>
<dbReference type="CDD" id="cd10559">
    <property type="entry name" value="W-FDH"/>
    <property type="match status" value="1"/>
</dbReference>
<keyword evidence="4" id="KW-0677">Repeat</keyword>
<dbReference type="SUPFAM" id="SSF54862">
    <property type="entry name" value="4Fe-4S ferredoxins"/>
    <property type="match status" value="1"/>
</dbReference>
<dbReference type="GO" id="GO:0015944">
    <property type="term" value="P:formate oxidation"/>
    <property type="evidence" value="ECO:0007669"/>
    <property type="project" value="InterPro"/>
</dbReference>
<gene>
    <name evidence="8" type="ORF">GTA51_20050</name>
</gene>
<dbReference type="PROSITE" id="PS51379">
    <property type="entry name" value="4FE4S_FER_2"/>
    <property type="match status" value="1"/>
</dbReference>
<organism evidence="8 9">
    <name type="scientific">Solidesulfovibrio aerotolerans</name>
    <dbReference type="NCBI Taxonomy" id="295255"/>
    <lineage>
        <taxon>Bacteria</taxon>
        <taxon>Pseudomonadati</taxon>
        <taxon>Thermodesulfobacteriota</taxon>
        <taxon>Desulfovibrionia</taxon>
        <taxon>Desulfovibrionales</taxon>
        <taxon>Desulfovibrionaceae</taxon>
        <taxon>Solidesulfovibrio</taxon>
    </lineage>
</organism>
<dbReference type="Pfam" id="PF13247">
    <property type="entry name" value="Fer4_11"/>
    <property type="match status" value="1"/>
</dbReference>
<evidence type="ECO:0000256" key="6">
    <source>
        <dbReference type="ARBA" id="ARBA00023014"/>
    </source>
</evidence>
<dbReference type="GO" id="GO:0045333">
    <property type="term" value="P:cellular respiration"/>
    <property type="evidence" value="ECO:0007669"/>
    <property type="project" value="InterPro"/>
</dbReference>
<dbReference type="PANTHER" id="PTHR43545">
    <property type="entry name" value="FORMATE DEHYDROGENASE, NITRATE-INDUCIBLE, IRON-SULFUR SUBUNIT"/>
    <property type="match status" value="1"/>
</dbReference>
<dbReference type="OrthoDB" id="9789030at2"/>
<dbReference type="InterPro" id="IPR014603">
    <property type="entry name" value="Formate_DH_Fe-S_su"/>
</dbReference>
<dbReference type="InterPro" id="IPR051555">
    <property type="entry name" value="FDH_Electron_Transfer_Unit"/>
</dbReference>
<dbReference type="PANTHER" id="PTHR43545:SF6">
    <property type="entry name" value="FORMATE DEHYDROGENASE, NITRATE-INDUCIBLE, IRON-SULFUR SUBUNIT"/>
    <property type="match status" value="1"/>
</dbReference>
<keyword evidence="5" id="KW-0408">Iron</keyword>
<dbReference type="PIRSF" id="PIRSF036298">
    <property type="entry name" value="FDH_4Fe4S"/>
    <property type="match status" value="1"/>
</dbReference>
<dbReference type="Proteomes" id="UP000482487">
    <property type="component" value="Unassembled WGS sequence"/>
</dbReference>